<dbReference type="InterPro" id="IPR020616">
    <property type="entry name" value="Thiolase_N"/>
</dbReference>
<evidence type="ECO:0000313" key="3">
    <source>
        <dbReference type="EMBL" id="GAA2731233.1"/>
    </source>
</evidence>
<dbReference type="Proteomes" id="UP001501326">
    <property type="component" value="Unassembled WGS sequence"/>
</dbReference>
<dbReference type="PANTHER" id="PTHR42870:SF1">
    <property type="entry name" value="NON-SPECIFIC LIPID-TRANSFER PROTEIN-LIKE 2"/>
    <property type="match status" value="1"/>
</dbReference>
<dbReference type="Pfam" id="PF22691">
    <property type="entry name" value="Thiolase_C_1"/>
    <property type="match status" value="1"/>
</dbReference>
<proteinExistence type="predicted"/>
<feature type="domain" description="Thiolase C-terminal" evidence="2">
    <location>
        <begin position="289"/>
        <end position="420"/>
    </location>
</feature>
<dbReference type="PIRSF" id="PIRSF000429">
    <property type="entry name" value="Ac-CoA_Ac_transf"/>
    <property type="match status" value="1"/>
</dbReference>
<dbReference type="NCBIfam" id="NF005704">
    <property type="entry name" value="PRK07516.1"/>
    <property type="match status" value="1"/>
</dbReference>
<reference evidence="4" key="1">
    <citation type="journal article" date="2019" name="Int. J. Syst. Evol. Microbiol.">
        <title>The Global Catalogue of Microorganisms (GCM) 10K type strain sequencing project: providing services to taxonomists for standard genome sequencing and annotation.</title>
        <authorList>
            <consortium name="The Broad Institute Genomics Platform"/>
            <consortium name="The Broad Institute Genome Sequencing Center for Infectious Disease"/>
            <person name="Wu L."/>
            <person name="Ma J."/>
        </authorList>
    </citation>
    <scope>NUCLEOTIDE SEQUENCE [LARGE SCALE GENOMIC DNA]</scope>
    <source>
        <strain evidence="4">JCM 16378</strain>
    </source>
</reference>
<name>A0ABP6GWD7_9MICO</name>
<dbReference type="PANTHER" id="PTHR42870">
    <property type="entry name" value="ACETYL-COA C-ACETYLTRANSFERASE"/>
    <property type="match status" value="1"/>
</dbReference>
<accession>A0ABP6GWD7</accession>
<dbReference type="Gene3D" id="3.40.47.10">
    <property type="match status" value="1"/>
</dbReference>
<dbReference type="InterPro" id="IPR055140">
    <property type="entry name" value="Thiolase_C_2"/>
</dbReference>
<dbReference type="SUPFAM" id="SSF53901">
    <property type="entry name" value="Thiolase-like"/>
    <property type="match status" value="1"/>
</dbReference>
<comment type="caution">
    <text evidence="3">The sequence shown here is derived from an EMBL/GenBank/DDBJ whole genome shotgun (WGS) entry which is preliminary data.</text>
</comment>
<feature type="domain" description="Thiolase N-terminal" evidence="1">
    <location>
        <begin position="44"/>
        <end position="259"/>
    </location>
</feature>
<organism evidence="3 4">
    <name type="scientific">Pedococcus aerophilus</name>
    <dbReference type="NCBI Taxonomy" id="436356"/>
    <lineage>
        <taxon>Bacteria</taxon>
        <taxon>Bacillati</taxon>
        <taxon>Actinomycetota</taxon>
        <taxon>Actinomycetes</taxon>
        <taxon>Micrococcales</taxon>
        <taxon>Intrasporangiaceae</taxon>
        <taxon>Pedococcus</taxon>
    </lineage>
</organism>
<sequence length="422" mass="44011">MRYRHFRGREGWATTMARQQGAANLLDMSLQEKFGTDVLLTGWGHTPFGRLEGESVESLVVTAATQALEAAGVEPGAVDEIYLGQFNSGMVPLGFPSSLALQVSPDLANTPSTRVENACASGSAAFQQGVKALLAGTARTVLVVGAEKMTHATPDVVGAALLGADYELAGTASSTGFAGIFAEVARHYEKQYGPVSDTLGLIAAKNHRNGVRNPWAQLRKDLGEEFCQTTSERNPVVAEPLRRTDCSPISDGAAAVVLSTSPTDGAATDPVRLKGFGHANDFLPTTSRDPLELAGSVAAWARALEMAGVGLDDLDLAEVHDCFTIAELVLYEVMGLTPRGEGRRALDEGWVVPGGRLPVNVSGGLKSKGHPVGATGVSQHVLAAMQLTGTAGDMQLDSPRIAAVHNMGGLAVANYVSVLAAV</sequence>
<protein>
    <submittedName>
        <fullName evidence="3">Acetyl-CoA acetyltransferase</fullName>
    </submittedName>
</protein>
<dbReference type="CDD" id="cd00829">
    <property type="entry name" value="SCP-x_thiolase"/>
    <property type="match status" value="1"/>
</dbReference>
<dbReference type="EMBL" id="BAAARN010000001">
    <property type="protein sequence ID" value="GAA2731233.1"/>
    <property type="molecule type" value="Genomic_DNA"/>
</dbReference>
<evidence type="ECO:0000313" key="4">
    <source>
        <dbReference type="Proteomes" id="UP001501326"/>
    </source>
</evidence>
<dbReference type="Pfam" id="PF00108">
    <property type="entry name" value="Thiolase_N"/>
    <property type="match status" value="1"/>
</dbReference>
<evidence type="ECO:0000259" key="2">
    <source>
        <dbReference type="Pfam" id="PF22691"/>
    </source>
</evidence>
<keyword evidence="4" id="KW-1185">Reference proteome</keyword>
<gene>
    <name evidence="3" type="ORF">GCM10009867_04340</name>
</gene>
<dbReference type="InterPro" id="IPR016039">
    <property type="entry name" value="Thiolase-like"/>
</dbReference>
<evidence type="ECO:0000259" key="1">
    <source>
        <dbReference type="Pfam" id="PF00108"/>
    </source>
</evidence>
<dbReference type="InterPro" id="IPR002155">
    <property type="entry name" value="Thiolase"/>
</dbReference>